<organism evidence="2 3">
    <name type="scientific">Amycolatopsis taiwanensis</name>
    <dbReference type="NCBI Taxonomy" id="342230"/>
    <lineage>
        <taxon>Bacteria</taxon>
        <taxon>Bacillati</taxon>
        <taxon>Actinomycetota</taxon>
        <taxon>Actinomycetes</taxon>
        <taxon>Pseudonocardiales</taxon>
        <taxon>Pseudonocardiaceae</taxon>
        <taxon>Amycolatopsis</taxon>
    </lineage>
</organism>
<dbReference type="Proteomes" id="UP001165136">
    <property type="component" value="Unassembled WGS sequence"/>
</dbReference>
<dbReference type="SMART" id="SM00886">
    <property type="entry name" value="Dabb"/>
    <property type="match status" value="1"/>
</dbReference>
<reference evidence="2" key="1">
    <citation type="submission" date="2023-03" db="EMBL/GenBank/DDBJ databases">
        <title>Amycolatopsis taiwanensis NBRC 103393.</title>
        <authorList>
            <person name="Ichikawa N."/>
            <person name="Sato H."/>
            <person name="Tonouchi N."/>
        </authorList>
    </citation>
    <scope>NUCLEOTIDE SEQUENCE</scope>
    <source>
        <strain evidence="2">NBRC 103393</strain>
    </source>
</reference>
<sequence>MIYLSARITIKPEVAPEKLEEAVESMRNQGRVIPSVKSFIVGRDFGGEYSFAAIYAIEDLEGYWEYLIRPAHHHTDMIGLPLVDKFVSYDVVDDDPFEPPSRPCSQLLS</sequence>
<protein>
    <recommendedName>
        <fullName evidence="1">Stress-response A/B barrel domain-containing protein</fullName>
    </recommendedName>
</protein>
<feature type="domain" description="Stress-response A/B barrel" evidence="1">
    <location>
        <begin position="2"/>
        <end position="91"/>
    </location>
</feature>
<gene>
    <name evidence="2" type="ORF">Atai01_26610</name>
</gene>
<dbReference type="AlphaFoldDB" id="A0A9W6R1U7"/>
<dbReference type="RefSeq" id="WP_285486985.1">
    <property type="nucleotide sequence ID" value="NZ_BSTI01000005.1"/>
</dbReference>
<dbReference type="InterPro" id="IPR013097">
    <property type="entry name" value="Dabb"/>
</dbReference>
<comment type="caution">
    <text evidence="2">The sequence shown here is derived from an EMBL/GenBank/DDBJ whole genome shotgun (WGS) entry which is preliminary data.</text>
</comment>
<dbReference type="Pfam" id="PF07876">
    <property type="entry name" value="Dabb"/>
    <property type="match status" value="1"/>
</dbReference>
<dbReference type="EMBL" id="BSTI01000005">
    <property type="protein sequence ID" value="GLY66042.1"/>
    <property type="molecule type" value="Genomic_DNA"/>
</dbReference>
<dbReference type="PROSITE" id="PS51502">
    <property type="entry name" value="S_R_A_B_BARREL"/>
    <property type="match status" value="1"/>
</dbReference>
<evidence type="ECO:0000313" key="3">
    <source>
        <dbReference type="Proteomes" id="UP001165136"/>
    </source>
</evidence>
<dbReference type="InterPro" id="IPR011008">
    <property type="entry name" value="Dimeric_a/b-barrel"/>
</dbReference>
<name>A0A9W6R1U7_9PSEU</name>
<evidence type="ECO:0000313" key="2">
    <source>
        <dbReference type="EMBL" id="GLY66042.1"/>
    </source>
</evidence>
<keyword evidence="3" id="KW-1185">Reference proteome</keyword>
<dbReference type="SUPFAM" id="SSF54909">
    <property type="entry name" value="Dimeric alpha+beta barrel"/>
    <property type="match status" value="1"/>
</dbReference>
<dbReference type="Gene3D" id="3.30.70.100">
    <property type="match status" value="1"/>
</dbReference>
<proteinExistence type="predicted"/>
<accession>A0A9W6R1U7</accession>
<evidence type="ECO:0000259" key="1">
    <source>
        <dbReference type="PROSITE" id="PS51502"/>
    </source>
</evidence>